<keyword evidence="1" id="KW-0812">Transmembrane</keyword>
<comment type="caution">
    <text evidence="2">The sequence shown here is derived from an EMBL/GenBank/DDBJ whole genome shotgun (WGS) entry which is preliminary data.</text>
</comment>
<evidence type="ECO:0000256" key="1">
    <source>
        <dbReference type="SAM" id="Phobius"/>
    </source>
</evidence>
<evidence type="ECO:0000313" key="2">
    <source>
        <dbReference type="EMBL" id="KRZ25905.1"/>
    </source>
</evidence>
<organism evidence="2 3">
    <name type="scientific">Trichinella pseudospiralis</name>
    <name type="common">Parasitic roundworm</name>
    <dbReference type="NCBI Taxonomy" id="6337"/>
    <lineage>
        <taxon>Eukaryota</taxon>
        <taxon>Metazoa</taxon>
        <taxon>Ecdysozoa</taxon>
        <taxon>Nematoda</taxon>
        <taxon>Enoplea</taxon>
        <taxon>Dorylaimia</taxon>
        <taxon>Trichinellida</taxon>
        <taxon>Trichinellidae</taxon>
        <taxon>Trichinella</taxon>
    </lineage>
</organism>
<gene>
    <name evidence="2" type="ORF">T4B_15450</name>
</gene>
<keyword evidence="1" id="KW-0472">Membrane</keyword>
<keyword evidence="1" id="KW-1133">Transmembrane helix</keyword>
<dbReference type="Proteomes" id="UP000054805">
    <property type="component" value="Unassembled WGS sequence"/>
</dbReference>
<accession>A0A0V1IT47</accession>
<dbReference type="EMBL" id="JYDS01000093">
    <property type="protein sequence ID" value="KRZ25905.1"/>
    <property type="molecule type" value="Genomic_DNA"/>
</dbReference>
<reference evidence="2 3" key="1">
    <citation type="submission" date="2015-01" db="EMBL/GenBank/DDBJ databases">
        <title>Evolution of Trichinella species and genotypes.</title>
        <authorList>
            <person name="Korhonen P.K."/>
            <person name="Edoardo P."/>
            <person name="Giuseppe L.R."/>
            <person name="Gasser R.B."/>
        </authorList>
    </citation>
    <scope>NUCLEOTIDE SEQUENCE [LARGE SCALE GENOMIC DNA]</scope>
    <source>
        <strain evidence="2">ISS588</strain>
    </source>
</reference>
<dbReference type="AlphaFoldDB" id="A0A0V1IT47"/>
<feature type="transmembrane region" description="Helical" evidence="1">
    <location>
        <begin position="16"/>
        <end position="36"/>
    </location>
</feature>
<name>A0A0V1IT47_TRIPS</name>
<sequence>MEFLFYSDDNFENAELLFIMHLWWYFYCAACIPNIYQIGVKQRLYQQSSADKKKMSIADHCFAFDWAVIIALLTSG</sequence>
<keyword evidence="3" id="KW-1185">Reference proteome</keyword>
<proteinExistence type="predicted"/>
<evidence type="ECO:0000313" key="3">
    <source>
        <dbReference type="Proteomes" id="UP000054805"/>
    </source>
</evidence>
<protein>
    <submittedName>
        <fullName evidence="2">Uncharacterized protein</fullName>
    </submittedName>
</protein>